<reference evidence="13" key="1">
    <citation type="journal article" date="2022" name="Environ. Microbiol.">
        <title>Geoalkalibacter halelectricus SAP #1 sp. nov. possessing extracellular electron transfer and mineral#reducing capabilities from a haloalkaline environment.</title>
        <authorList>
            <person name="Yadav S."/>
            <person name="Singh R."/>
            <person name="Sundharam S.S."/>
            <person name="Chaudhary S."/>
            <person name="Krishnamurthi S."/>
            <person name="Patil S.A."/>
        </authorList>
    </citation>
    <scope>NUCLEOTIDE SEQUENCE</scope>
    <source>
        <strain evidence="13">SAP-1</strain>
    </source>
</reference>
<evidence type="ECO:0000256" key="5">
    <source>
        <dbReference type="ARBA" id="ARBA00022419"/>
    </source>
</evidence>
<comment type="subunit">
    <text evidence="10">Homotetramer.</text>
</comment>
<dbReference type="Gene3D" id="1.20.1440.90">
    <property type="entry name" value="Phosphoenolpyruvate/pyruvate domain"/>
    <property type="match status" value="1"/>
</dbReference>
<protein>
    <recommendedName>
        <fullName evidence="5 10">Phosphoenolpyruvate carboxylase</fullName>
        <shortName evidence="10">PEPC</shortName>
        <shortName evidence="10">PEPCase</shortName>
        <ecNumber evidence="4 10">4.1.1.31</ecNumber>
    </recommendedName>
</protein>
<feature type="active site" evidence="10 12">
    <location>
        <position position="593"/>
    </location>
</feature>
<evidence type="ECO:0000256" key="11">
    <source>
        <dbReference type="PROSITE-ProRule" id="PRU10111"/>
    </source>
</evidence>
<dbReference type="PROSITE" id="PS00393">
    <property type="entry name" value="PEPCASE_2"/>
    <property type="match status" value="1"/>
</dbReference>
<evidence type="ECO:0000256" key="10">
    <source>
        <dbReference type="HAMAP-Rule" id="MF_00595"/>
    </source>
</evidence>
<sequence length="931" mass="103929">MEKPEDFWIAESQVDRLDELITSDPRRKELPLRRDVRSLGKLLGVVLREQAGEKIFTAEEALRTAAIRHRELCADGSSAALNCAEEQQLEAESRRLVAELSLHEAHQIAKAFATFFELTNLAETNHRKRRRRAARLQADGDKPGSLRGTLARMKAAGLNLSQVLDSLARVRVIPVFTAHPTEVARRVVRYKRRRIDRFLEQLDRLPLAASEAAHLQDKILTEINALWQTDEVRRRQPSVSDEIRMGLDHYRGSLIEPLADFYWDLAEALGEVYGTEVAACELPTVVSFGSWIGGDRDGNPYVTPAATRDALERARQTILTIYRDNLEELRELLTPSACRVGVSDELIQAAARAVEKFPETAPSTAGYPECEHYRKFLRVALYRLEKTLADPRHEDGYAAAAQLAEELRLVRRSLAAHGGERLARHYVDPVLRRLDTFGFHLHSLDIRQHARIHAAAVAELGAMAAETGGDEGVPVSLPSSATITLLDTLKTLADLKKTYPPQAIRSYIISGTTCGADLRNLVWLAGVAGIQVKGDAAQGDPGLMPVPLFESINDLRNAPRICRRLWSASDYQPLLDSWQRRQEVMLGYSDSNKDGGMLTSTWEIYQAHRELHRVAADCRVHLQLFHGRGGTVGRGGSPTHRAIVAQPAGAFEGCLKITEQGEVINFKYADASLALRNLELMVAASLEALTRPGVDNPEPRPEWVAAMDEMSATAYACYRRDIAENPDILPYFEQATPVLEFDLAKIGSRPARRGDNRSLDDLRAIPWGFGWIQSRHMIPGWYGVGQAFAAFIDKHPEGLETLQAMMKGFPIFRDLVRNVEVALAKVDLPLARLYADLVDDAELRTRVFELFVAGFQQTRDLVLTVAGQKHLLERTPDMAQSLRLRNPYVDPLSLIQVELLRRKRRGEESDELNYVLAATINGIAAGLRNTG</sequence>
<dbReference type="EMBL" id="CP092109">
    <property type="protein sequence ID" value="UWZ80743.1"/>
    <property type="molecule type" value="Genomic_DNA"/>
</dbReference>
<comment type="catalytic activity">
    <reaction evidence="9 10">
        <text>oxaloacetate + phosphate = phosphoenolpyruvate + hydrogencarbonate</text>
        <dbReference type="Rhea" id="RHEA:28370"/>
        <dbReference type="ChEBI" id="CHEBI:16452"/>
        <dbReference type="ChEBI" id="CHEBI:17544"/>
        <dbReference type="ChEBI" id="CHEBI:43474"/>
        <dbReference type="ChEBI" id="CHEBI:58702"/>
        <dbReference type="EC" id="4.1.1.31"/>
    </reaction>
</comment>
<evidence type="ECO:0000256" key="6">
    <source>
        <dbReference type="ARBA" id="ARBA00022842"/>
    </source>
</evidence>
<dbReference type="RefSeq" id="WP_260749106.1">
    <property type="nucleotide sequence ID" value="NZ_CP092109.1"/>
</dbReference>
<evidence type="ECO:0000313" key="13">
    <source>
        <dbReference type="EMBL" id="UWZ80743.1"/>
    </source>
</evidence>
<evidence type="ECO:0000256" key="7">
    <source>
        <dbReference type="ARBA" id="ARBA00023239"/>
    </source>
</evidence>
<evidence type="ECO:0000256" key="3">
    <source>
        <dbReference type="ARBA" id="ARBA00008346"/>
    </source>
</evidence>
<dbReference type="GO" id="GO:0008964">
    <property type="term" value="F:phosphoenolpyruvate carboxylase activity"/>
    <property type="evidence" value="ECO:0007669"/>
    <property type="project" value="UniProtKB-EC"/>
</dbReference>
<gene>
    <name evidence="10" type="primary">ppc</name>
    <name evidence="13" type="ORF">L9S41_04910</name>
</gene>
<evidence type="ECO:0000256" key="1">
    <source>
        <dbReference type="ARBA" id="ARBA00001946"/>
    </source>
</evidence>
<dbReference type="Proteomes" id="UP001060414">
    <property type="component" value="Chromosome"/>
</dbReference>
<accession>A0ABY5ZNR4</accession>
<organism evidence="13 14">
    <name type="scientific">Geoalkalibacter halelectricus</name>
    <dbReference type="NCBI Taxonomy" id="2847045"/>
    <lineage>
        <taxon>Bacteria</taxon>
        <taxon>Pseudomonadati</taxon>
        <taxon>Thermodesulfobacteriota</taxon>
        <taxon>Desulfuromonadia</taxon>
        <taxon>Desulfuromonadales</taxon>
        <taxon>Geoalkalibacteraceae</taxon>
        <taxon>Geoalkalibacter</taxon>
    </lineage>
</organism>
<proteinExistence type="inferred from homology"/>
<dbReference type="InterPro" id="IPR015813">
    <property type="entry name" value="Pyrv/PenolPyrv_kinase-like_dom"/>
</dbReference>
<dbReference type="InterPro" id="IPR018129">
    <property type="entry name" value="PEP_COase_Lys_AS"/>
</dbReference>
<comment type="similarity">
    <text evidence="3 10">Belongs to the PEPCase type 1 family.</text>
</comment>
<dbReference type="SUPFAM" id="SSF51621">
    <property type="entry name" value="Phosphoenolpyruvate/pyruvate domain"/>
    <property type="match status" value="1"/>
</dbReference>
<keyword evidence="8 10" id="KW-0120">Carbon dioxide fixation</keyword>
<dbReference type="PANTHER" id="PTHR30523:SF6">
    <property type="entry name" value="PHOSPHOENOLPYRUVATE CARBOXYLASE"/>
    <property type="match status" value="1"/>
</dbReference>
<evidence type="ECO:0000313" key="14">
    <source>
        <dbReference type="Proteomes" id="UP001060414"/>
    </source>
</evidence>
<comment type="cofactor">
    <cofactor evidence="1 10">
        <name>Mg(2+)</name>
        <dbReference type="ChEBI" id="CHEBI:18420"/>
    </cofactor>
</comment>
<evidence type="ECO:0000256" key="9">
    <source>
        <dbReference type="ARBA" id="ARBA00048995"/>
    </source>
</evidence>
<keyword evidence="14" id="KW-1185">Reference proteome</keyword>
<dbReference type="InterPro" id="IPR033129">
    <property type="entry name" value="PEPCASE_His_AS"/>
</dbReference>
<dbReference type="InterPro" id="IPR021135">
    <property type="entry name" value="PEP_COase"/>
</dbReference>
<dbReference type="EC" id="4.1.1.31" evidence="4 10"/>
<name>A0ABY5ZNR4_9BACT</name>
<dbReference type="PRINTS" id="PR00150">
    <property type="entry name" value="PEPCARBXLASE"/>
</dbReference>
<comment type="function">
    <text evidence="2 10">Forms oxaloacetate, a four-carbon dicarboxylic acid source for the tricarboxylic acid cycle.</text>
</comment>
<dbReference type="Pfam" id="PF00311">
    <property type="entry name" value="PEPcase"/>
    <property type="match status" value="2"/>
</dbReference>
<dbReference type="PROSITE" id="PS00781">
    <property type="entry name" value="PEPCASE_1"/>
    <property type="match status" value="1"/>
</dbReference>
<evidence type="ECO:0000256" key="4">
    <source>
        <dbReference type="ARBA" id="ARBA00012305"/>
    </source>
</evidence>
<dbReference type="InterPro" id="IPR022805">
    <property type="entry name" value="PEP_COase_bac/pln-type"/>
</dbReference>
<keyword evidence="6 10" id="KW-0460">Magnesium</keyword>
<dbReference type="HAMAP" id="MF_00595">
    <property type="entry name" value="PEPcase_type1"/>
    <property type="match status" value="1"/>
</dbReference>
<evidence type="ECO:0000256" key="2">
    <source>
        <dbReference type="ARBA" id="ARBA00003670"/>
    </source>
</evidence>
<evidence type="ECO:0000256" key="12">
    <source>
        <dbReference type="PROSITE-ProRule" id="PRU10112"/>
    </source>
</evidence>
<dbReference type="PANTHER" id="PTHR30523">
    <property type="entry name" value="PHOSPHOENOLPYRUVATE CARBOXYLASE"/>
    <property type="match status" value="1"/>
</dbReference>
<feature type="active site" evidence="10 11">
    <location>
        <position position="179"/>
    </location>
</feature>
<keyword evidence="7 10" id="KW-0456">Lyase</keyword>
<evidence type="ECO:0000256" key="8">
    <source>
        <dbReference type="ARBA" id="ARBA00023300"/>
    </source>
</evidence>